<reference evidence="1" key="2">
    <citation type="journal article" date="2020" name="Nat. Commun.">
        <title>Large-scale genome sequencing of mycorrhizal fungi provides insights into the early evolution of symbiotic traits.</title>
        <authorList>
            <person name="Miyauchi S."/>
            <person name="Kiss E."/>
            <person name="Kuo A."/>
            <person name="Drula E."/>
            <person name="Kohler A."/>
            <person name="Sanchez-Garcia M."/>
            <person name="Morin E."/>
            <person name="Andreopoulos B."/>
            <person name="Barry K.W."/>
            <person name="Bonito G."/>
            <person name="Buee M."/>
            <person name="Carver A."/>
            <person name="Chen C."/>
            <person name="Cichocki N."/>
            <person name="Clum A."/>
            <person name="Culley D."/>
            <person name="Crous P.W."/>
            <person name="Fauchery L."/>
            <person name="Girlanda M."/>
            <person name="Hayes R.D."/>
            <person name="Keri Z."/>
            <person name="LaButti K."/>
            <person name="Lipzen A."/>
            <person name="Lombard V."/>
            <person name="Magnuson J."/>
            <person name="Maillard F."/>
            <person name="Murat C."/>
            <person name="Nolan M."/>
            <person name="Ohm R.A."/>
            <person name="Pangilinan J."/>
            <person name="Pereira M.F."/>
            <person name="Perotto S."/>
            <person name="Peter M."/>
            <person name="Pfister S."/>
            <person name="Riley R."/>
            <person name="Sitrit Y."/>
            <person name="Stielow J.B."/>
            <person name="Szollosi G."/>
            <person name="Zifcakova L."/>
            <person name="Stursova M."/>
            <person name="Spatafora J.W."/>
            <person name="Tedersoo L."/>
            <person name="Vaario L.M."/>
            <person name="Yamada A."/>
            <person name="Yan M."/>
            <person name="Wang P."/>
            <person name="Xu J."/>
            <person name="Bruns T."/>
            <person name="Baldrian P."/>
            <person name="Vilgalys R."/>
            <person name="Dunand C."/>
            <person name="Henrissat B."/>
            <person name="Grigoriev I.V."/>
            <person name="Hibbett D."/>
            <person name="Nagy L.G."/>
            <person name="Martin F.M."/>
        </authorList>
    </citation>
    <scope>NUCLEOTIDE SEQUENCE</scope>
    <source>
        <strain evidence="1">BED1</strain>
    </source>
</reference>
<dbReference type="Proteomes" id="UP001194468">
    <property type="component" value="Unassembled WGS sequence"/>
</dbReference>
<feature type="non-terminal residue" evidence="1">
    <location>
        <position position="1"/>
    </location>
</feature>
<name>A0AAD4BT56_BOLED</name>
<protein>
    <recommendedName>
        <fullName evidence="3">Reverse transcriptase zinc-binding domain-containing protein</fullName>
    </recommendedName>
</protein>
<dbReference type="AlphaFoldDB" id="A0AAD4BT56"/>
<evidence type="ECO:0000313" key="2">
    <source>
        <dbReference type="Proteomes" id="UP001194468"/>
    </source>
</evidence>
<keyword evidence="2" id="KW-1185">Reference proteome</keyword>
<accession>A0AAD4BT56</accession>
<evidence type="ECO:0000313" key="1">
    <source>
        <dbReference type="EMBL" id="KAF8439432.1"/>
    </source>
</evidence>
<comment type="caution">
    <text evidence="1">The sequence shown here is derived from an EMBL/GenBank/DDBJ whole genome shotgun (WGS) entry which is preliminary data.</text>
</comment>
<sequence>RINYIPLNHHLSRTKKIESPSYLHCQDWDEMATHVLLHCPHYSAQCGWLHHITSGRSRPIPWLLGNPKGIIHTL</sequence>
<evidence type="ECO:0008006" key="3">
    <source>
        <dbReference type="Google" id="ProtNLM"/>
    </source>
</evidence>
<proteinExistence type="predicted"/>
<reference evidence="1" key="1">
    <citation type="submission" date="2019-10" db="EMBL/GenBank/DDBJ databases">
        <authorList>
            <consortium name="DOE Joint Genome Institute"/>
            <person name="Kuo A."/>
            <person name="Miyauchi S."/>
            <person name="Kiss E."/>
            <person name="Drula E."/>
            <person name="Kohler A."/>
            <person name="Sanchez-Garcia M."/>
            <person name="Andreopoulos B."/>
            <person name="Barry K.W."/>
            <person name="Bonito G."/>
            <person name="Buee M."/>
            <person name="Carver A."/>
            <person name="Chen C."/>
            <person name="Cichocki N."/>
            <person name="Clum A."/>
            <person name="Culley D."/>
            <person name="Crous P.W."/>
            <person name="Fauchery L."/>
            <person name="Girlanda M."/>
            <person name="Hayes R."/>
            <person name="Keri Z."/>
            <person name="LaButti K."/>
            <person name="Lipzen A."/>
            <person name="Lombard V."/>
            <person name="Magnuson J."/>
            <person name="Maillard F."/>
            <person name="Morin E."/>
            <person name="Murat C."/>
            <person name="Nolan M."/>
            <person name="Ohm R."/>
            <person name="Pangilinan J."/>
            <person name="Pereira M."/>
            <person name="Perotto S."/>
            <person name="Peter M."/>
            <person name="Riley R."/>
            <person name="Sitrit Y."/>
            <person name="Stielow B."/>
            <person name="Szollosi G."/>
            <person name="Zifcakova L."/>
            <person name="Stursova M."/>
            <person name="Spatafora J.W."/>
            <person name="Tedersoo L."/>
            <person name="Vaario L.-M."/>
            <person name="Yamada A."/>
            <person name="Yan M."/>
            <person name="Wang P."/>
            <person name="Xu J."/>
            <person name="Bruns T."/>
            <person name="Baldrian P."/>
            <person name="Vilgalys R."/>
            <person name="Henrissat B."/>
            <person name="Grigoriev I.V."/>
            <person name="Hibbett D."/>
            <person name="Nagy L.G."/>
            <person name="Martin F.M."/>
        </authorList>
    </citation>
    <scope>NUCLEOTIDE SEQUENCE</scope>
    <source>
        <strain evidence="1">BED1</strain>
    </source>
</reference>
<organism evidence="1 2">
    <name type="scientific">Boletus edulis BED1</name>
    <dbReference type="NCBI Taxonomy" id="1328754"/>
    <lineage>
        <taxon>Eukaryota</taxon>
        <taxon>Fungi</taxon>
        <taxon>Dikarya</taxon>
        <taxon>Basidiomycota</taxon>
        <taxon>Agaricomycotina</taxon>
        <taxon>Agaricomycetes</taxon>
        <taxon>Agaricomycetidae</taxon>
        <taxon>Boletales</taxon>
        <taxon>Boletineae</taxon>
        <taxon>Boletaceae</taxon>
        <taxon>Boletoideae</taxon>
        <taxon>Boletus</taxon>
    </lineage>
</organism>
<dbReference type="EMBL" id="WHUW01000014">
    <property type="protein sequence ID" value="KAF8439432.1"/>
    <property type="molecule type" value="Genomic_DNA"/>
</dbReference>
<gene>
    <name evidence="1" type="ORF">L210DRAFT_3402918</name>
</gene>